<sequence length="85" mass="9449">MRDDGPRWHPQLIAREGPPTHWVMLDARDAEAGTIDLRRTDDGPRYRVEYRGDLLGWATTLKTATERLHRAIISAGVPSGGINGS</sequence>
<protein>
    <submittedName>
        <fullName evidence="1">Uncharacterized protein</fullName>
    </submittedName>
</protein>
<evidence type="ECO:0000313" key="1">
    <source>
        <dbReference type="EMBL" id="SDD02508.1"/>
    </source>
</evidence>
<dbReference type="EMBL" id="FMYG01000011">
    <property type="protein sequence ID" value="SDD02508.1"/>
    <property type="molecule type" value="Genomic_DNA"/>
</dbReference>
<dbReference type="Proteomes" id="UP000183203">
    <property type="component" value="Unassembled WGS sequence"/>
</dbReference>
<accession>A0A1G6RD86</accession>
<dbReference type="AlphaFoldDB" id="A0A1G6RD86"/>
<proteinExistence type="predicted"/>
<gene>
    <name evidence="1" type="ORF">SAMN05216418_0093</name>
</gene>
<organism evidence="1 2">
    <name type="scientific">Microbacterium enclense</name>
    <dbReference type="NCBI Taxonomy" id="993073"/>
    <lineage>
        <taxon>Bacteria</taxon>
        <taxon>Bacillati</taxon>
        <taxon>Actinomycetota</taxon>
        <taxon>Actinomycetes</taxon>
        <taxon>Micrococcales</taxon>
        <taxon>Microbacteriaceae</taxon>
        <taxon>Microbacterium</taxon>
    </lineage>
</organism>
<dbReference type="OrthoDB" id="5120099at2"/>
<dbReference type="RefSeq" id="WP_058233617.1">
    <property type="nucleotide sequence ID" value="NZ_FMYG01000011.1"/>
</dbReference>
<evidence type="ECO:0000313" key="2">
    <source>
        <dbReference type="Proteomes" id="UP000183203"/>
    </source>
</evidence>
<name>A0A1G6RD86_9MICO</name>
<reference evidence="1 2" key="1">
    <citation type="submission" date="2016-09" db="EMBL/GenBank/DDBJ databases">
        <authorList>
            <person name="Capua I."/>
            <person name="De Benedictis P."/>
            <person name="Joannis T."/>
            <person name="Lombin L.H."/>
            <person name="Cattoli G."/>
        </authorList>
    </citation>
    <scope>NUCLEOTIDE SEQUENCE [LARGE SCALE GENOMIC DNA]</scope>
    <source>
        <strain evidence="1 2">NIO-1002</strain>
    </source>
</reference>